<keyword evidence="1" id="KW-0812">Transmembrane</keyword>
<protein>
    <submittedName>
        <fullName evidence="2">Uncharacterized protein</fullName>
    </submittedName>
</protein>
<name>A0A8R1IWE9_CAEJA</name>
<keyword evidence="1" id="KW-0472">Membrane</keyword>
<sequence>MSKTTKKMHRNLLKALAIQTFIPFAISYIPCVFAWTVPLIHVDTGTLNNITAVIAVAAFPFIDPLAIILLLPDYRSAFFKLVWPCGKEKNTTNPETTTERSSKL</sequence>
<evidence type="ECO:0000313" key="3">
    <source>
        <dbReference type="Proteomes" id="UP000005237"/>
    </source>
</evidence>
<dbReference type="PANTHER" id="PTHR45907:SF1">
    <property type="entry name" value="SERPENTINE RECEPTOR, CLASS J"/>
    <property type="match status" value="1"/>
</dbReference>
<accession>A0A8R1IWE9</accession>
<evidence type="ECO:0000313" key="2">
    <source>
        <dbReference type="EnsemblMetazoa" id="CJA41264.1"/>
    </source>
</evidence>
<dbReference type="PANTHER" id="PTHR45907">
    <property type="entry name" value="SERPENTINE RECEPTOR, CLASS J"/>
    <property type="match status" value="1"/>
</dbReference>
<proteinExistence type="predicted"/>
<dbReference type="Pfam" id="PF10319">
    <property type="entry name" value="7TM_GPCR_Srj"/>
    <property type="match status" value="1"/>
</dbReference>
<feature type="transmembrane region" description="Helical" evidence="1">
    <location>
        <begin position="50"/>
        <end position="71"/>
    </location>
</feature>
<dbReference type="AlphaFoldDB" id="A0A8R1IWE9"/>
<dbReference type="EnsemblMetazoa" id="CJA41264.1">
    <property type="protein sequence ID" value="CJA41264.1"/>
    <property type="gene ID" value="WBGene00217112"/>
</dbReference>
<organism evidence="2 3">
    <name type="scientific">Caenorhabditis japonica</name>
    <dbReference type="NCBI Taxonomy" id="281687"/>
    <lineage>
        <taxon>Eukaryota</taxon>
        <taxon>Metazoa</taxon>
        <taxon>Ecdysozoa</taxon>
        <taxon>Nematoda</taxon>
        <taxon>Chromadorea</taxon>
        <taxon>Rhabditida</taxon>
        <taxon>Rhabditina</taxon>
        <taxon>Rhabditomorpha</taxon>
        <taxon>Rhabditoidea</taxon>
        <taxon>Rhabditidae</taxon>
        <taxon>Peloderinae</taxon>
        <taxon>Caenorhabditis</taxon>
    </lineage>
</organism>
<reference evidence="3" key="1">
    <citation type="submission" date="2010-08" db="EMBL/GenBank/DDBJ databases">
        <authorList>
            <consortium name="Caenorhabditis japonica Sequencing Consortium"/>
            <person name="Wilson R.K."/>
        </authorList>
    </citation>
    <scope>NUCLEOTIDE SEQUENCE [LARGE SCALE GENOMIC DNA]</scope>
    <source>
        <strain evidence="3">DF5081</strain>
    </source>
</reference>
<evidence type="ECO:0000256" key="1">
    <source>
        <dbReference type="SAM" id="Phobius"/>
    </source>
</evidence>
<keyword evidence="3" id="KW-1185">Reference proteome</keyword>
<keyword evidence="1" id="KW-1133">Transmembrane helix</keyword>
<dbReference type="InterPro" id="IPR019423">
    <property type="entry name" value="7TM_GPCR_serpentine_rcpt_Srj"/>
</dbReference>
<dbReference type="Proteomes" id="UP000005237">
    <property type="component" value="Unassembled WGS sequence"/>
</dbReference>
<reference evidence="2" key="2">
    <citation type="submission" date="2022-06" db="UniProtKB">
        <authorList>
            <consortium name="EnsemblMetazoa"/>
        </authorList>
    </citation>
    <scope>IDENTIFICATION</scope>
    <source>
        <strain evidence="2">DF5081</strain>
    </source>
</reference>
<dbReference type="SUPFAM" id="SSF81321">
    <property type="entry name" value="Family A G protein-coupled receptor-like"/>
    <property type="match status" value="1"/>
</dbReference>